<dbReference type="Gene3D" id="3.30.70.1060">
    <property type="entry name" value="Dimeric alpha+beta barrel"/>
    <property type="match status" value="1"/>
</dbReference>
<dbReference type="SUPFAM" id="SSF54909">
    <property type="entry name" value="Dimeric alpha+beta barrel"/>
    <property type="match status" value="1"/>
</dbReference>
<dbReference type="AlphaFoldDB" id="A0A9X3MVD7"/>
<dbReference type="Proteomes" id="UP001149140">
    <property type="component" value="Unassembled WGS sequence"/>
</dbReference>
<comment type="similarity">
    <text evidence="1">Belongs to the YciI family.</text>
</comment>
<dbReference type="PANTHER" id="PTHR35174:SF3">
    <property type="entry name" value="BLL7171 PROTEIN"/>
    <property type="match status" value="1"/>
</dbReference>
<evidence type="ECO:0000259" key="2">
    <source>
        <dbReference type="Pfam" id="PF03795"/>
    </source>
</evidence>
<dbReference type="Pfam" id="PF03795">
    <property type="entry name" value="YCII"/>
    <property type="match status" value="1"/>
</dbReference>
<evidence type="ECO:0000313" key="4">
    <source>
        <dbReference type="Proteomes" id="UP001149140"/>
    </source>
</evidence>
<accession>A0A9X3MVD7</accession>
<organism evidence="3 4">
    <name type="scientific">Solirubrobacter ginsenosidimutans</name>
    <dbReference type="NCBI Taxonomy" id="490573"/>
    <lineage>
        <taxon>Bacteria</taxon>
        <taxon>Bacillati</taxon>
        <taxon>Actinomycetota</taxon>
        <taxon>Thermoleophilia</taxon>
        <taxon>Solirubrobacterales</taxon>
        <taxon>Solirubrobacteraceae</taxon>
        <taxon>Solirubrobacter</taxon>
    </lineage>
</organism>
<dbReference type="PANTHER" id="PTHR35174">
    <property type="entry name" value="BLL7171 PROTEIN-RELATED"/>
    <property type="match status" value="1"/>
</dbReference>
<dbReference type="InterPro" id="IPR011008">
    <property type="entry name" value="Dimeric_a/b-barrel"/>
</dbReference>
<dbReference type="EMBL" id="JAPDOD010000024">
    <property type="protein sequence ID" value="MDA0163429.1"/>
    <property type="molecule type" value="Genomic_DNA"/>
</dbReference>
<reference evidence="3" key="1">
    <citation type="submission" date="2022-10" db="EMBL/GenBank/DDBJ databases">
        <title>The WGS of Solirubrobacter ginsenosidimutans DSM 21036.</title>
        <authorList>
            <person name="Jiang Z."/>
        </authorList>
    </citation>
    <scope>NUCLEOTIDE SEQUENCE</scope>
    <source>
        <strain evidence="3">DSM 21036</strain>
    </source>
</reference>
<evidence type="ECO:0000313" key="3">
    <source>
        <dbReference type="EMBL" id="MDA0163429.1"/>
    </source>
</evidence>
<comment type="caution">
    <text evidence="3">The sequence shown here is derived from an EMBL/GenBank/DDBJ whole genome shotgun (WGS) entry which is preliminary data.</text>
</comment>
<sequence>MQYLLTMTYRDGEGPEEGTPAYDAEMEVWGAINRELRESGQVLGASGLKPETATTVRSRDGEAVITDGPYAETKEILFSFYMLDVEDLDAAIAIARRLPATAYGSVTITAMVGLELR</sequence>
<protein>
    <submittedName>
        <fullName evidence="3">YciI family protein</fullName>
    </submittedName>
</protein>
<name>A0A9X3MVD7_9ACTN</name>
<keyword evidence="4" id="KW-1185">Reference proteome</keyword>
<gene>
    <name evidence="3" type="ORF">OM076_24360</name>
</gene>
<feature type="domain" description="YCII-related" evidence="2">
    <location>
        <begin position="1"/>
        <end position="109"/>
    </location>
</feature>
<dbReference type="RefSeq" id="WP_270042673.1">
    <property type="nucleotide sequence ID" value="NZ_JAPDOD010000024.1"/>
</dbReference>
<proteinExistence type="inferred from homology"/>
<dbReference type="InterPro" id="IPR005545">
    <property type="entry name" value="YCII"/>
</dbReference>
<evidence type="ECO:0000256" key="1">
    <source>
        <dbReference type="ARBA" id="ARBA00007689"/>
    </source>
</evidence>